<proteinExistence type="inferred from homology"/>
<dbReference type="PANTHER" id="PTHR11803:SF58">
    <property type="entry name" value="PROTEIN HMF1-RELATED"/>
    <property type="match status" value="1"/>
</dbReference>
<dbReference type="RefSeq" id="WP_372391830.1">
    <property type="nucleotide sequence ID" value="NZ_JBGNYA010000002.1"/>
</dbReference>
<dbReference type="Pfam" id="PF01042">
    <property type="entry name" value="Ribonuc_L-PSP"/>
    <property type="match status" value="1"/>
</dbReference>
<dbReference type="InterPro" id="IPR035959">
    <property type="entry name" value="RutC-like_sf"/>
</dbReference>
<gene>
    <name evidence="2" type="ORF">OS889_16280</name>
</gene>
<dbReference type="FunFam" id="3.30.1330.40:FF:000001">
    <property type="entry name" value="L-PSP family endoribonuclease"/>
    <property type="match status" value="1"/>
</dbReference>
<dbReference type="Gene3D" id="3.30.1330.40">
    <property type="entry name" value="RutC-like"/>
    <property type="match status" value="1"/>
</dbReference>
<keyword evidence="3" id="KW-1185">Reference proteome</keyword>
<reference evidence="2 3" key="1">
    <citation type="submission" date="2024-08" db="EMBL/GenBank/DDBJ databases">
        <title>Halobellus sp. MBLA0158 whole genome sequence.</title>
        <authorList>
            <person name="Hwang C.Y."/>
            <person name="Cho E.-S."/>
            <person name="Seo M.-J."/>
        </authorList>
    </citation>
    <scope>NUCLEOTIDE SEQUENCE [LARGE SCALE GENOMIC DNA]</scope>
    <source>
        <strain evidence="2 3">MBLA0158</strain>
    </source>
</reference>
<dbReference type="CDD" id="cd00448">
    <property type="entry name" value="YjgF_YER057c_UK114_family"/>
    <property type="match status" value="1"/>
</dbReference>
<accession>A0ABD5MF60</accession>
<dbReference type="Proteomes" id="UP001570511">
    <property type="component" value="Unassembled WGS sequence"/>
</dbReference>
<dbReference type="InterPro" id="IPR006056">
    <property type="entry name" value="RidA"/>
</dbReference>
<comment type="similarity">
    <text evidence="1">Belongs to the RutC family.</text>
</comment>
<comment type="caution">
    <text evidence="2">The sequence shown here is derived from an EMBL/GenBank/DDBJ whole genome shotgun (WGS) entry which is preliminary data.</text>
</comment>
<dbReference type="SUPFAM" id="SSF55298">
    <property type="entry name" value="YjgF-like"/>
    <property type="match status" value="1"/>
</dbReference>
<dbReference type="EC" id="3.5.-.-" evidence="2"/>
<dbReference type="NCBIfam" id="TIGR00004">
    <property type="entry name" value="Rid family detoxifying hydrolase"/>
    <property type="match status" value="1"/>
</dbReference>
<sequence length="131" mass="13914">MKRTIDTPDNADVLGPYSHGTTDGSVLYTAGQIPITPSGDVLADDPIGVQTEQSLSNVERILAAAGLTTDHVLKTTVYMTDIGDFDGMNEVYRSFFESEPPARTALEVQRIADGADIEIEAVATVPDAASE</sequence>
<dbReference type="PANTHER" id="PTHR11803">
    <property type="entry name" value="2-IMINOBUTANOATE/2-IMINOPROPANOATE DEAMINASE RIDA"/>
    <property type="match status" value="1"/>
</dbReference>
<name>A0ABD5MF60_9EURY</name>
<evidence type="ECO:0000313" key="3">
    <source>
        <dbReference type="Proteomes" id="UP001570511"/>
    </source>
</evidence>
<protein>
    <submittedName>
        <fullName evidence="2">RidA family protein</fullName>
        <ecNumber evidence="2">3.5.-.-</ecNumber>
    </submittedName>
</protein>
<organism evidence="2 3">
    <name type="scientific">Halobellus rubicundus</name>
    <dbReference type="NCBI Taxonomy" id="2996466"/>
    <lineage>
        <taxon>Archaea</taxon>
        <taxon>Methanobacteriati</taxon>
        <taxon>Methanobacteriota</taxon>
        <taxon>Stenosarchaea group</taxon>
        <taxon>Halobacteria</taxon>
        <taxon>Halobacteriales</taxon>
        <taxon>Haloferacaceae</taxon>
        <taxon>Halobellus</taxon>
    </lineage>
</organism>
<dbReference type="GO" id="GO:0016787">
    <property type="term" value="F:hydrolase activity"/>
    <property type="evidence" value="ECO:0007669"/>
    <property type="project" value="UniProtKB-KW"/>
</dbReference>
<dbReference type="InterPro" id="IPR006175">
    <property type="entry name" value="YjgF/YER057c/UK114"/>
</dbReference>
<evidence type="ECO:0000256" key="1">
    <source>
        <dbReference type="ARBA" id="ARBA00010552"/>
    </source>
</evidence>
<dbReference type="AlphaFoldDB" id="A0ABD5MF60"/>
<dbReference type="EMBL" id="JBGNYA010000002">
    <property type="protein sequence ID" value="MFA1612542.1"/>
    <property type="molecule type" value="Genomic_DNA"/>
</dbReference>
<keyword evidence="2" id="KW-0378">Hydrolase</keyword>
<evidence type="ECO:0000313" key="2">
    <source>
        <dbReference type="EMBL" id="MFA1612542.1"/>
    </source>
</evidence>